<accession>A0A7X0ST53</accession>
<comment type="caution">
    <text evidence="2">The sequence shown here is derived from an EMBL/GenBank/DDBJ whole genome shotgun (WGS) entry which is preliminary data.</text>
</comment>
<feature type="compositionally biased region" description="Basic and acidic residues" evidence="1">
    <location>
        <begin position="1"/>
        <end position="13"/>
    </location>
</feature>
<evidence type="ECO:0000256" key="1">
    <source>
        <dbReference type="SAM" id="MobiDB-lite"/>
    </source>
</evidence>
<evidence type="ECO:0000313" key="2">
    <source>
        <dbReference type="EMBL" id="MBB6735521.1"/>
    </source>
</evidence>
<keyword evidence="3" id="KW-1185">Reference proteome</keyword>
<dbReference type="AlphaFoldDB" id="A0A7X0ST53"/>
<reference evidence="2 3" key="1">
    <citation type="submission" date="2020-08" db="EMBL/GenBank/DDBJ databases">
        <title>Cohnella phylogeny.</title>
        <authorList>
            <person name="Dunlap C."/>
        </authorList>
    </citation>
    <scope>NUCLEOTIDE SEQUENCE [LARGE SCALE GENOMIC DNA]</scope>
    <source>
        <strain evidence="2 3">CBP 2801</strain>
    </source>
</reference>
<sequence length="52" mass="5904">MTKKSKELRDLKTEQMGVTNQHETRTAKEPAQIDPPKASPGPYTESFLEDNE</sequence>
<protein>
    <submittedName>
        <fullName evidence="2">Uncharacterized protein</fullName>
    </submittedName>
</protein>
<dbReference type="RefSeq" id="WP_185133170.1">
    <property type="nucleotide sequence ID" value="NZ_JACJVO010000050.1"/>
</dbReference>
<feature type="region of interest" description="Disordered" evidence="1">
    <location>
        <begin position="1"/>
        <end position="52"/>
    </location>
</feature>
<evidence type="ECO:0000313" key="3">
    <source>
        <dbReference type="Proteomes" id="UP000564644"/>
    </source>
</evidence>
<name>A0A7X0ST53_9BACL</name>
<gene>
    <name evidence="2" type="ORF">H7C18_31885</name>
</gene>
<dbReference type="EMBL" id="JACJVO010000050">
    <property type="protein sequence ID" value="MBB6735521.1"/>
    <property type="molecule type" value="Genomic_DNA"/>
</dbReference>
<organism evidence="2 3">
    <name type="scientific">Cohnella zeiphila</name>
    <dbReference type="NCBI Taxonomy" id="2761120"/>
    <lineage>
        <taxon>Bacteria</taxon>
        <taxon>Bacillati</taxon>
        <taxon>Bacillota</taxon>
        <taxon>Bacilli</taxon>
        <taxon>Bacillales</taxon>
        <taxon>Paenibacillaceae</taxon>
        <taxon>Cohnella</taxon>
    </lineage>
</organism>
<proteinExistence type="predicted"/>
<dbReference type="Proteomes" id="UP000564644">
    <property type="component" value="Unassembled WGS sequence"/>
</dbReference>